<reference evidence="2" key="2">
    <citation type="journal article" date="2015" name="Fish Shellfish Immunol.">
        <title>Early steps in the European eel (Anguilla anguilla)-Vibrio vulnificus interaction in the gills: Role of the RtxA13 toxin.</title>
        <authorList>
            <person name="Callol A."/>
            <person name="Pajuelo D."/>
            <person name="Ebbesson L."/>
            <person name="Teles M."/>
            <person name="MacKenzie S."/>
            <person name="Amaro C."/>
        </authorList>
    </citation>
    <scope>NUCLEOTIDE SEQUENCE</scope>
</reference>
<organism evidence="2">
    <name type="scientific">Anguilla anguilla</name>
    <name type="common">European freshwater eel</name>
    <name type="synonym">Muraena anguilla</name>
    <dbReference type="NCBI Taxonomy" id="7936"/>
    <lineage>
        <taxon>Eukaryota</taxon>
        <taxon>Metazoa</taxon>
        <taxon>Chordata</taxon>
        <taxon>Craniata</taxon>
        <taxon>Vertebrata</taxon>
        <taxon>Euteleostomi</taxon>
        <taxon>Actinopterygii</taxon>
        <taxon>Neopterygii</taxon>
        <taxon>Teleostei</taxon>
        <taxon>Anguilliformes</taxon>
        <taxon>Anguillidae</taxon>
        <taxon>Anguilla</taxon>
    </lineage>
</organism>
<dbReference type="EMBL" id="GBXM01017028">
    <property type="protein sequence ID" value="JAH91549.1"/>
    <property type="molecule type" value="Transcribed_RNA"/>
</dbReference>
<dbReference type="AlphaFoldDB" id="A0A0E9WMC6"/>
<accession>A0A0E9WMC6</accession>
<feature type="region of interest" description="Disordered" evidence="1">
    <location>
        <begin position="1"/>
        <end position="24"/>
    </location>
</feature>
<evidence type="ECO:0000313" key="2">
    <source>
        <dbReference type="EMBL" id="JAH91549.1"/>
    </source>
</evidence>
<sequence>MLDPRDVGPVAPSHWLRTTKGQGSRFTGHGKDVQLCWSCEQTGTRAPPGCCLPVSITGTIKCGRSIVPSETEQQAKITDHSPQADV</sequence>
<proteinExistence type="predicted"/>
<protein>
    <submittedName>
        <fullName evidence="2">Uncharacterized protein</fullName>
    </submittedName>
</protein>
<evidence type="ECO:0000256" key="1">
    <source>
        <dbReference type="SAM" id="MobiDB-lite"/>
    </source>
</evidence>
<name>A0A0E9WMC6_ANGAN</name>
<reference evidence="2" key="1">
    <citation type="submission" date="2014-11" db="EMBL/GenBank/DDBJ databases">
        <authorList>
            <person name="Amaro Gonzalez C."/>
        </authorList>
    </citation>
    <scope>NUCLEOTIDE SEQUENCE</scope>
</reference>